<sequence length="60" mass="6585">MTKDQEVPEATVWSGQLSITLRTSTDRLILFVQPVRPPTPTILPVELTVGTLANQLQPAD</sequence>
<reference evidence="1 3" key="2">
    <citation type="journal article" date="2016" name="Genome Announc.">
        <title>Complete Genome Sequence of Streptomyces ambofaciens DSM 40697, a Paradigm for Genome Plasticity Studies.</title>
        <authorList>
            <person name="Thibessard A."/>
            <person name="Leblond P."/>
        </authorList>
    </citation>
    <scope>NUCLEOTIDE SEQUENCE [LARGE SCALE GENOMIC DNA]</scope>
    <source>
        <strain evidence="1 3">DSM 40697</strain>
    </source>
</reference>
<dbReference type="EMBL" id="CP012949">
    <property type="protein sequence ID" value="ANB10751.1"/>
    <property type="molecule type" value="Genomic_DNA"/>
</dbReference>
<name>A0ABN4P155_STRAM</name>
<accession>A0ABN4P155</accession>
<evidence type="ECO:0000313" key="1">
    <source>
        <dbReference type="EMBL" id="ANB04089.1"/>
    </source>
</evidence>
<evidence type="ECO:0000313" key="3">
    <source>
        <dbReference type="Proteomes" id="UP000076720"/>
    </source>
</evidence>
<dbReference type="EMBL" id="CP012949">
    <property type="protein sequence ID" value="ANB04089.1"/>
    <property type="molecule type" value="Genomic_DNA"/>
</dbReference>
<organism evidence="1 3">
    <name type="scientific">Streptomyces ambofaciens</name>
    <dbReference type="NCBI Taxonomy" id="1889"/>
    <lineage>
        <taxon>Bacteria</taxon>
        <taxon>Bacillati</taxon>
        <taxon>Actinomycetota</taxon>
        <taxon>Actinomycetes</taxon>
        <taxon>Kitasatosporales</taxon>
        <taxon>Streptomycetaceae</taxon>
        <taxon>Streptomyces</taxon>
    </lineage>
</organism>
<keyword evidence="3" id="KW-1185">Reference proteome</keyword>
<gene>
    <name evidence="1" type="ORF">SAM40697_0126</name>
    <name evidence="2" type="ORF">SAM40697_6799</name>
</gene>
<reference evidence="3" key="1">
    <citation type="submission" date="2015-10" db="EMBL/GenBank/DDBJ databases">
        <title>Complete genome sequence of Streptomyces ambofaciens DSM 40697.</title>
        <authorList>
            <person name="Thibessard A."/>
            <person name="Leblond P."/>
        </authorList>
    </citation>
    <scope>NUCLEOTIDE SEQUENCE [LARGE SCALE GENOMIC DNA]</scope>
    <source>
        <strain evidence="3">DSM 40697</strain>
    </source>
</reference>
<evidence type="ECO:0000313" key="2">
    <source>
        <dbReference type="EMBL" id="ANB10751.1"/>
    </source>
</evidence>
<dbReference type="Proteomes" id="UP000076720">
    <property type="component" value="Chromosome"/>
</dbReference>
<proteinExistence type="predicted"/>
<protein>
    <submittedName>
        <fullName evidence="1">Uncharacterized protein</fullName>
    </submittedName>
</protein>